<reference evidence="1" key="1">
    <citation type="submission" date="2011-11" db="EMBL/GenBank/DDBJ databases">
        <title>The Genome Sequence of Fusarium oxysporum Cotton.</title>
        <authorList>
            <consortium name="The Broad Institute Genome Sequencing Platform"/>
            <person name="Ma L.-J."/>
            <person name="Gale L.R."/>
            <person name="Schwartz D.C."/>
            <person name="Zhou S."/>
            <person name="Corby-Kistler H."/>
            <person name="Young S.K."/>
            <person name="Zeng Q."/>
            <person name="Gargeya S."/>
            <person name="Fitzgerald M."/>
            <person name="Haas B."/>
            <person name="Abouelleil A."/>
            <person name="Alvarado L."/>
            <person name="Arachchi H.M."/>
            <person name="Berlin A."/>
            <person name="Brown A."/>
            <person name="Chapman S.B."/>
            <person name="Chen Z."/>
            <person name="Dunbar C."/>
            <person name="Freedman E."/>
            <person name="Gearin G."/>
            <person name="Goldberg J."/>
            <person name="Griggs A."/>
            <person name="Gujja S."/>
            <person name="Heiman D."/>
            <person name="Howarth C."/>
            <person name="Larson L."/>
            <person name="Lui A."/>
            <person name="MacDonald P.J.P."/>
            <person name="Montmayeur A."/>
            <person name="Murphy C."/>
            <person name="Neiman D."/>
            <person name="Pearson M."/>
            <person name="Priest M."/>
            <person name="Roberts A."/>
            <person name="Saif S."/>
            <person name="Shea T."/>
            <person name="Shenoy N."/>
            <person name="Sisk P."/>
            <person name="Stolte C."/>
            <person name="Sykes S."/>
            <person name="Wortman J."/>
            <person name="Nusbaum C."/>
            <person name="Birren B."/>
        </authorList>
    </citation>
    <scope>NUCLEOTIDE SEQUENCE [LARGE SCALE GENOMIC DNA]</scope>
    <source>
        <strain evidence="1">25433</strain>
    </source>
</reference>
<dbReference type="AlphaFoldDB" id="X0LQY0"/>
<proteinExistence type="predicted"/>
<dbReference type="EMBL" id="JH657939">
    <property type="protein sequence ID" value="EXM23617.1"/>
    <property type="molecule type" value="Genomic_DNA"/>
</dbReference>
<organism evidence="1">
    <name type="scientific">Fusarium oxysporum f. sp. vasinfectum 25433</name>
    <dbReference type="NCBI Taxonomy" id="1089449"/>
    <lineage>
        <taxon>Eukaryota</taxon>
        <taxon>Fungi</taxon>
        <taxon>Dikarya</taxon>
        <taxon>Ascomycota</taxon>
        <taxon>Pezizomycotina</taxon>
        <taxon>Sordariomycetes</taxon>
        <taxon>Hypocreomycetidae</taxon>
        <taxon>Hypocreales</taxon>
        <taxon>Nectriaceae</taxon>
        <taxon>Fusarium</taxon>
        <taxon>Fusarium oxysporum species complex</taxon>
    </lineage>
</organism>
<protein>
    <submittedName>
        <fullName evidence="1">Uncharacterized protein</fullName>
    </submittedName>
</protein>
<sequence>MANDRNQEPQMVSVRQRQSSRGLFSPEVVDLVVPPLKFGGYAGTAGILAGVGGSIFQEANPIVWGAFSGFQWFTLGTSFWCKFTHQNHVLASGLTSQVTRSIVVKAWGGEERLKNGDKTIASAIAGTAAGSVGGLIRGPKNILPAMLVFTTVGAGGQMIANRMATRKPKVHDENESFWTRWSPLKKLTDQEYRDMMSEKMLRIDADIALIDDRIAELKKQAEDEELKGSSNNNTHV</sequence>
<dbReference type="PANTHER" id="PTHR41390:SF1">
    <property type="entry name" value="NADH-UBIQUINONE OXIDOREDUCTASE 213 KDA SUBUNIT"/>
    <property type="match status" value="1"/>
</dbReference>
<dbReference type="OrthoDB" id="5565730at2759"/>
<dbReference type="PANTHER" id="PTHR41390">
    <property type="entry name" value="CHROMOSOME 7, WHOLE GENOME SHOTGUN SEQUENCE"/>
    <property type="match status" value="1"/>
</dbReference>
<gene>
    <name evidence="1" type="ORF">FOTG_09067</name>
</gene>
<reference evidence="1" key="2">
    <citation type="submission" date="2012-05" db="EMBL/GenBank/DDBJ databases">
        <title>The Genome Annotation of Fusarium oxysporum Cotton.</title>
        <authorList>
            <consortium name="The Broad Institute Genomics Platform"/>
            <person name="Ma L.-J."/>
            <person name="Corby-Kistler H."/>
            <person name="Broz K."/>
            <person name="Gale L.R."/>
            <person name="Jonkers W."/>
            <person name="O'Donnell K."/>
            <person name="Ploetz R."/>
            <person name="Steinberg C."/>
            <person name="Schwartz D.C."/>
            <person name="VanEtten H."/>
            <person name="Zhou S."/>
            <person name="Young S.K."/>
            <person name="Zeng Q."/>
            <person name="Gargeya S."/>
            <person name="Fitzgerald M."/>
            <person name="Abouelleil A."/>
            <person name="Alvarado L."/>
            <person name="Chapman S.B."/>
            <person name="Gainer-Dewar J."/>
            <person name="Goldberg J."/>
            <person name="Griggs A."/>
            <person name="Gujja S."/>
            <person name="Hansen M."/>
            <person name="Howarth C."/>
            <person name="Imamovic A."/>
            <person name="Ireland A."/>
            <person name="Larimer J."/>
            <person name="McCowan C."/>
            <person name="Murphy C."/>
            <person name="Pearson M."/>
            <person name="Poon T.W."/>
            <person name="Priest M."/>
            <person name="Roberts A."/>
            <person name="Saif S."/>
            <person name="Shea T."/>
            <person name="Sykes S."/>
            <person name="Wortman J."/>
            <person name="Nusbaum C."/>
            <person name="Birren B."/>
        </authorList>
    </citation>
    <scope>NUCLEOTIDE SEQUENCE</scope>
    <source>
        <strain evidence="1">25433</strain>
    </source>
</reference>
<evidence type="ECO:0000313" key="1">
    <source>
        <dbReference type="EMBL" id="EXM23617.1"/>
    </source>
</evidence>
<accession>X0LQY0</accession>
<name>X0LQY0_FUSOX</name>
<dbReference type="Proteomes" id="UP000030701">
    <property type="component" value="Unassembled WGS sequence"/>
</dbReference>